<reference evidence="1" key="1">
    <citation type="submission" date="2020-03" db="EMBL/GenBank/DDBJ databases">
        <title>The deep terrestrial virosphere.</title>
        <authorList>
            <person name="Holmfeldt K."/>
            <person name="Nilsson E."/>
            <person name="Simone D."/>
            <person name="Lopez-Fernandez M."/>
            <person name="Wu X."/>
            <person name="de Brujin I."/>
            <person name="Lundin D."/>
            <person name="Andersson A."/>
            <person name="Bertilsson S."/>
            <person name="Dopson M."/>
        </authorList>
    </citation>
    <scope>NUCLEOTIDE SEQUENCE</scope>
    <source>
        <strain evidence="1">MM171A01683</strain>
    </source>
</reference>
<dbReference type="InterPro" id="IPR027417">
    <property type="entry name" value="P-loop_NTPase"/>
</dbReference>
<dbReference type="SUPFAM" id="SSF52540">
    <property type="entry name" value="P-loop containing nucleoside triphosphate hydrolases"/>
    <property type="match status" value="1"/>
</dbReference>
<accession>A0A6M3M0N1</accession>
<proteinExistence type="predicted"/>
<dbReference type="EMBL" id="MT143596">
    <property type="protein sequence ID" value="QJA98631.1"/>
    <property type="molecule type" value="Genomic_DNA"/>
</dbReference>
<evidence type="ECO:0000313" key="1">
    <source>
        <dbReference type="EMBL" id="QJA98631.1"/>
    </source>
</evidence>
<protein>
    <submittedName>
        <fullName evidence="1">Uncharacterized protein</fullName>
    </submittedName>
</protein>
<organism evidence="1">
    <name type="scientific">viral metagenome</name>
    <dbReference type="NCBI Taxonomy" id="1070528"/>
    <lineage>
        <taxon>unclassified sequences</taxon>
        <taxon>metagenomes</taxon>
        <taxon>organismal metagenomes</taxon>
    </lineage>
</organism>
<sequence>MSEKLNVYLGYEIGSGKPVKVPTFHMLVTGQTRLSGKTTTLKALAKQVVKKGFKVLVFDTKTNFQDYEGFGDPIPVCLKESTDALPLIYLVEGILGRRLTMYYPTLTRVTEGAKNFEDIINNATALKGKPRTTGFVRDACTALIDLLKRLQAQTRKHETTAELKLPYDINKMAINDFEPGGQQLIVKTVFEEALKNFEKLIIILDEAYKFMPQKYRSACSKSILDFVTQSGATECYLWLGTQFLATTSKDAMKTMAVKLLGTQDHVTECEHTLDLIPFVKGKINADDIMRLALGHFIVVTKQWVKRVYVVPELADKNECKEVALGLRTPKEIHYLVKVAEEDLEKIAGMLTKEDKTDTELKLEGFTEVEVPGPIPPNIPGVSEPISLIPPPTPLEANVAGLQDTVDELQRNVEAIRLKQDSLASLTKDHRIVIAKILGSLQGKQVDLTEATTNIKIKKSLQRVSINTDTARGKILVLAKEGFFGTRRRLRDICGELEDHRWTVNRNTVKTQVYKMSEEGLLGRKKEKNREYSYALSPNIVFDMEEGTEKT</sequence>
<name>A0A6M3M0N1_9ZZZZ</name>
<dbReference type="AlphaFoldDB" id="A0A6M3M0N1"/>
<dbReference type="Gene3D" id="3.40.50.300">
    <property type="entry name" value="P-loop containing nucleotide triphosphate hydrolases"/>
    <property type="match status" value="1"/>
</dbReference>
<gene>
    <name evidence="1" type="ORF">MM171A01683_0006</name>
</gene>